<name>A0A1H9GWT9_9BACI</name>
<proteinExistence type="predicted"/>
<dbReference type="Proteomes" id="UP000199427">
    <property type="component" value="Unassembled WGS sequence"/>
</dbReference>
<accession>A0A1H9GWT9</accession>
<reference evidence="2 3" key="1">
    <citation type="submission" date="2016-10" db="EMBL/GenBank/DDBJ databases">
        <authorList>
            <person name="de Groot N.N."/>
        </authorList>
    </citation>
    <scope>NUCLEOTIDE SEQUENCE [LARGE SCALE GENOMIC DNA]</scope>
    <source>
        <strain evidence="2 3">DSM 21633</strain>
    </source>
</reference>
<dbReference type="RefSeq" id="WP_091773670.1">
    <property type="nucleotide sequence ID" value="NZ_CAESCL010000086.1"/>
</dbReference>
<protein>
    <recommendedName>
        <fullName evidence="1">DUF1659 domain-containing protein</fullName>
    </recommendedName>
</protein>
<dbReference type="EMBL" id="FOES01000017">
    <property type="protein sequence ID" value="SEQ54549.1"/>
    <property type="molecule type" value="Genomic_DNA"/>
</dbReference>
<organism evidence="2 3">
    <name type="scientific">Piscibacillus halophilus</name>
    <dbReference type="NCBI Taxonomy" id="571933"/>
    <lineage>
        <taxon>Bacteria</taxon>
        <taxon>Bacillati</taxon>
        <taxon>Bacillota</taxon>
        <taxon>Bacilli</taxon>
        <taxon>Bacillales</taxon>
        <taxon>Bacillaceae</taxon>
        <taxon>Piscibacillus</taxon>
    </lineage>
</organism>
<sequence length="73" mass="8094">MATEIKTKSQLQLVFDAGVSEDGKAVLKRKSFNQINMNSTPDQLYDVSHALASLQSLPLLNIVRNDSFDVNEV</sequence>
<dbReference type="Pfam" id="PF07872">
    <property type="entry name" value="DUF1659"/>
    <property type="match status" value="1"/>
</dbReference>
<dbReference type="OrthoDB" id="48766at2"/>
<dbReference type="InterPro" id="IPR012454">
    <property type="entry name" value="DUF1659"/>
</dbReference>
<keyword evidence="3" id="KW-1185">Reference proteome</keyword>
<dbReference type="AlphaFoldDB" id="A0A1H9GWT9"/>
<feature type="domain" description="DUF1659" evidence="1">
    <location>
        <begin position="2"/>
        <end position="72"/>
    </location>
</feature>
<evidence type="ECO:0000313" key="2">
    <source>
        <dbReference type="EMBL" id="SEQ54549.1"/>
    </source>
</evidence>
<evidence type="ECO:0000259" key="1">
    <source>
        <dbReference type="Pfam" id="PF07872"/>
    </source>
</evidence>
<evidence type="ECO:0000313" key="3">
    <source>
        <dbReference type="Proteomes" id="UP000199427"/>
    </source>
</evidence>
<gene>
    <name evidence="2" type="ORF">SAMN05216362_1179</name>
</gene>